<evidence type="ECO:0000313" key="4">
    <source>
        <dbReference type="Proteomes" id="UP001279410"/>
    </source>
</evidence>
<evidence type="ECO:0000256" key="2">
    <source>
        <dbReference type="SAM" id="Phobius"/>
    </source>
</evidence>
<comment type="caution">
    <text evidence="3">The sequence shown here is derived from an EMBL/GenBank/DDBJ whole genome shotgun (WGS) entry which is preliminary data.</text>
</comment>
<name>A0AAD3NHA9_LATJO</name>
<proteinExistence type="predicted"/>
<keyword evidence="2" id="KW-0812">Transmembrane</keyword>
<dbReference type="Proteomes" id="UP001279410">
    <property type="component" value="Unassembled WGS sequence"/>
</dbReference>
<gene>
    <name evidence="3" type="ORF">AKAME5_002431300</name>
</gene>
<dbReference type="EMBL" id="BRZM01001345">
    <property type="protein sequence ID" value="GLD72988.1"/>
    <property type="molecule type" value="Genomic_DNA"/>
</dbReference>
<feature type="region of interest" description="Disordered" evidence="1">
    <location>
        <begin position="153"/>
        <end position="180"/>
    </location>
</feature>
<feature type="transmembrane region" description="Helical" evidence="2">
    <location>
        <begin position="23"/>
        <end position="46"/>
    </location>
</feature>
<dbReference type="AlphaFoldDB" id="A0AAD3NHA9"/>
<protein>
    <submittedName>
        <fullName evidence="3">Nocturnin isoform X1</fullName>
    </submittedName>
</protein>
<accession>A0AAD3NHA9</accession>
<evidence type="ECO:0000256" key="1">
    <source>
        <dbReference type="SAM" id="MobiDB-lite"/>
    </source>
</evidence>
<reference evidence="3" key="1">
    <citation type="submission" date="2022-08" db="EMBL/GenBank/DDBJ databases">
        <title>Genome sequencing of akame (Lates japonicus).</title>
        <authorList>
            <person name="Hashiguchi Y."/>
            <person name="Takahashi H."/>
        </authorList>
    </citation>
    <scope>NUCLEOTIDE SEQUENCE</scope>
    <source>
        <strain evidence="3">Kochi</strain>
    </source>
</reference>
<evidence type="ECO:0000313" key="3">
    <source>
        <dbReference type="EMBL" id="GLD72988.1"/>
    </source>
</evidence>
<keyword evidence="2" id="KW-1133">Transmembrane helix</keyword>
<organism evidence="3 4">
    <name type="scientific">Lates japonicus</name>
    <name type="common">Japanese lates</name>
    <dbReference type="NCBI Taxonomy" id="270547"/>
    <lineage>
        <taxon>Eukaryota</taxon>
        <taxon>Metazoa</taxon>
        <taxon>Chordata</taxon>
        <taxon>Craniata</taxon>
        <taxon>Vertebrata</taxon>
        <taxon>Euteleostomi</taxon>
        <taxon>Actinopterygii</taxon>
        <taxon>Neopterygii</taxon>
        <taxon>Teleostei</taxon>
        <taxon>Neoteleostei</taxon>
        <taxon>Acanthomorphata</taxon>
        <taxon>Carangaria</taxon>
        <taxon>Carangaria incertae sedis</taxon>
        <taxon>Centropomidae</taxon>
        <taxon>Lates</taxon>
    </lineage>
</organism>
<keyword evidence="2" id="KW-0472">Membrane</keyword>
<sequence length="228" mass="25743">MLGLAYRGRTGREAFELTWRPWFVQWVAAAAAVAAVAAAEVVWYLVRNKEQLPWPSLTCATEETLHLAEVDPDQLPRECEDVLQRLSVRPHRIWPIPAASGIPRYHKHNPSIRVMQWNILAQGHGSPKCRRPVMLPTNQVAIVQTPALPVTGQRLWQWPPPTRKPEGGRGYSAARADPQRHEHHIQGRAARAKRHQPSLSCMWDFNAEPQRTLQALSSLPCLTSDTSC</sequence>
<keyword evidence="4" id="KW-1185">Reference proteome</keyword>